<dbReference type="STRING" id="369401.SAMN05428642_103547"/>
<keyword evidence="3 4" id="KW-0326">Glycosidase</keyword>
<dbReference type="CDD" id="cd18825">
    <property type="entry name" value="GH43_CtGH43-like"/>
    <property type="match status" value="1"/>
</dbReference>
<dbReference type="InterPro" id="IPR023296">
    <property type="entry name" value="Glyco_hydro_beta-prop_sf"/>
</dbReference>
<accession>A0A1K2INP3</accession>
<evidence type="ECO:0000256" key="3">
    <source>
        <dbReference type="ARBA" id="ARBA00023295"/>
    </source>
</evidence>
<sequence>MKNNLTFGLIICCCFIFIKCKTTTEKQTDNSSFKSGKKWLDTNSEHINAHGGGIMFHEGVYYWFGEHKTEGRGGNTTLFGVRCYSSTDLYHWKNEGIALQVVENLDSEITKGAVIERPKVVFNKKTGKYVMWFHLELKGQGYNAARTGVAISDSPTGPFKYIKSFRPNAGTWPMNFKEAWKIEPDNSPLKWWTPEWYTYIKEGGFVRRDFESGQMSRDMTVFVDDDEKAYHIHSSEDNLTLHISELTDDYLDFTDKWITLAPAGHNEAPAIFKDEDTYYMITSGCTGWDPNEARSFKAKSIWGPWESLGNPSIGKDAELTFNSQSTYILPVEGKEHAFIFMADRWTPTNPIDGTYVWLPIEINQGKPVIKWYEKWDLNFFNK</sequence>
<dbReference type="PANTHER" id="PTHR22925:SF3">
    <property type="entry name" value="GLYCOSYL HYDROLASE FAMILY PROTEIN 43"/>
    <property type="match status" value="1"/>
</dbReference>
<dbReference type="Proteomes" id="UP000182544">
    <property type="component" value="Unassembled WGS sequence"/>
</dbReference>
<dbReference type="GO" id="GO:0004553">
    <property type="term" value="F:hydrolase activity, hydrolyzing O-glycosyl compounds"/>
    <property type="evidence" value="ECO:0007669"/>
    <property type="project" value="InterPro"/>
</dbReference>
<dbReference type="Gene3D" id="2.115.10.20">
    <property type="entry name" value="Glycosyl hydrolase domain, family 43"/>
    <property type="match status" value="1"/>
</dbReference>
<dbReference type="PANTHER" id="PTHR22925">
    <property type="entry name" value="GLYCOSYL HYDROLASE 43 FAMILY MEMBER"/>
    <property type="match status" value="1"/>
</dbReference>
<keyword evidence="6" id="KW-1185">Reference proteome</keyword>
<dbReference type="RefSeq" id="WP_084647984.1">
    <property type="nucleotide sequence ID" value="NZ_FPKV01000003.1"/>
</dbReference>
<gene>
    <name evidence="5" type="ORF">SAMN05428642_103547</name>
</gene>
<name>A0A1K2INP3_9FLAO</name>
<organism evidence="5 6">
    <name type="scientific">Flaviramulus basaltis</name>
    <dbReference type="NCBI Taxonomy" id="369401"/>
    <lineage>
        <taxon>Bacteria</taxon>
        <taxon>Pseudomonadati</taxon>
        <taxon>Bacteroidota</taxon>
        <taxon>Flavobacteriia</taxon>
        <taxon>Flavobacteriales</taxon>
        <taxon>Flavobacteriaceae</taxon>
        <taxon>Flaviramulus</taxon>
    </lineage>
</organism>
<comment type="similarity">
    <text evidence="1 4">Belongs to the glycosyl hydrolase 43 family.</text>
</comment>
<dbReference type="GO" id="GO:0005975">
    <property type="term" value="P:carbohydrate metabolic process"/>
    <property type="evidence" value="ECO:0007669"/>
    <property type="project" value="InterPro"/>
</dbReference>
<proteinExistence type="inferred from homology"/>
<dbReference type="AlphaFoldDB" id="A0A1K2INP3"/>
<dbReference type="Pfam" id="PF04616">
    <property type="entry name" value="Glyco_hydro_43"/>
    <property type="match status" value="1"/>
</dbReference>
<dbReference type="SUPFAM" id="SSF75005">
    <property type="entry name" value="Arabinanase/levansucrase/invertase"/>
    <property type="match status" value="1"/>
</dbReference>
<evidence type="ECO:0000313" key="6">
    <source>
        <dbReference type="Proteomes" id="UP000182544"/>
    </source>
</evidence>
<evidence type="ECO:0000256" key="1">
    <source>
        <dbReference type="ARBA" id="ARBA00009865"/>
    </source>
</evidence>
<dbReference type="EMBL" id="FPKV01000003">
    <property type="protein sequence ID" value="SFZ94068.1"/>
    <property type="molecule type" value="Genomic_DNA"/>
</dbReference>
<evidence type="ECO:0000313" key="5">
    <source>
        <dbReference type="EMBL" id="SFZ94068.1"/>
    </source>
</evidence>
<dbReference type="OrthoDB" id="273314at2"/>
<protein>
    <submittedName>
        <fullName evidence="5">Glycosyl hydrolases family 43</fullName>
    </submittedName>
</protein>
<evidence type="ECO:0000256" key="4">
    <source>
        <dbReference type="RuleBase" id="RU361187"/>
    </source>
</evidence>
<keyword evidence="2 4" id="KW-0378">Hydrolase</keyword>
<dbReference type="InterPro" id="IPR006710">
    <property type="entry name" value="Glyco_hydro_43"/>
</dbReference>
<reference evidence="5 6" key="1">
    <citation type="submission" date="2016-10" db="EMBL/GenBank/DDBJ databases">
        <authorList>
            <person name="de Groot N.N."/>
        </authorList>
    </citation>
    <scope>NUCLEOTIDE SEQUENCE [LARGE SCALE GENOMIC DNA]</scope>
    <source>
        <strain evidence="5 6">DSM 18180</strain>
    </source>
</reference>
<evidence type="ECO:0000256" key="2">
    <source>
        <dbReference type="ARBA" id="ARBA00022801"/>
    </source>
</evidence>